<evidence type="ECO:0000313" key="5">
    <source>
        <dbReference type="EMBL" id="SIM81292.1"/>
    </source>
</evidence>
<dbReference type="InterPro" id="IPR012093">
    <property type="entry name" value="Pirin"/>
</dbReference>
<gene>
    <name evidence="6" type="ORF">CPM_1673</name>
    <name evidence="5" type="ORF">CSP5_1702</name>
</gene>
<dbReference type="PANTHER" id="PTHR13903">
    <property type="entry name" value="PIRIN-RELATED"/>
    <property type="match status" value="1"/>
</dbReference>
<dbReference type="CDD" id="cd02909">
    <property type="entry name" value="cupin_pirin_N"/>
    <property type="match status" value="1"/>
</dbReference>
<comment type="similarity">
    <text evidence="1 2">Belongs to the pirin family.</text>
</comment>
<dbReference type="CDD" id="cd02247">
    <property type="entry name" value="cupin_pirin_C"/>
    <property type="match status" value="1"/>
</dbReference>
<dbReference type="STRING" id="1673428.CPM_1673"/>
<dbReference type="InterPro" id="IPR011051">
    <property type="entry name" value="RmlC_Cupin_sf"/>
</dbReference>
<evidence type="ECO:0000313" key="6">
    <source>
        <dbReference type="EMBL" id="SJK85459.1"/>
    </source>
</evidence>
<name>A0A1N5W7P6_9ARCH</name>
<dbReference type="PANTHER" id="PTHR13903:SF8">
    <property type="entry name" value="PIRIN"/>
    <property type="match status" value="1"/>
</dbReference>
<accession>A0A1N5W7P6</accession>
<dbReference type="PIRSF" id="PIRSF006232">
    <property type="entry name" value="Pirin"/>
    <property type="match status" value="1"/>
</dbReference>
<dbReference type="InterPro" id="IPR014710">
    <property type="entry name" value="RmlC-like_jellyroll"/>
</dbReference>
<dbReference type="Gene3D" id="2.60.120.10">
    <property type="entry name" value="Jelly Rolls"/>
    <property type="match status" value="2"/>
</dbReference>
<sequence length="301" mass="34275">MNIKSKSIEAEMSGNYTIDGAGVRLLRVFGGPSTFEYTDPFLLLDYFGSSEPSEYEKGFPWHPHRGIETITYQVKGKTDHEDSNGNKGTIYPGDVQDMSAGSGIFHQEMPASLNMKGSNDKNFDRTVLGLQLWVNTPAERKMKTPEYAYYKSSDIPQYKTDNGSIVKVFAGEFGDATGPYRSPYDLSLHYYHIKIKEGDSIELSNLERKRAIMFNFSGNVRINGETEMTERKAFIFSRNGDYIEIKGRERESDIMFIAGNPTDEHIEWYGPVVMNTREQLNEALKDLRNGTFVREKEPVFN</sequence>
<dbReference type="InterPro" id="IPR003829">
    <property type="entry name" value="Pirin_N_dom"/>
</dbReference>
<evidence type="ECO:0000259" key="3">
    <source>
        <dbReference type="Pfam" id="PF02678"/>
    </source>
</evidence>
<dbReference type="OrthoDB" id="23530at2157"/>
<evidence type="ECO:0000313" key="7">
    <source>
        <dbReference type="Proteomes" id="UP000187822"/>
    </source>
</evidence>
<reference evidence="7" key="3">
    <citation type="submission" date="2016-06" db="EMBL/GenBank/DDBJ databases">
        <authorList>
            <person name="Toshchakov V.S."/>
        </authorList>
    </citation>
    <scope>NUCLEOTIDE SEQUENCE [LARGE SCALE GENOMIC DNA]</scope>
    <source>
        <strain>PM4 (JCM 30641</strain>
        <strain evidence="7">\VKM B-2940)</strain>
    </source>
</reference>
<dbReference type="RefSeq" id="WP_021790431.1">
    <property type="nucleotide sequence ID" value="NZ_LT671858.1"/>
</dbReference>
<dbReference type="Proteomes" id="UP000187822">
    <property type="component" value="Chromosome I"/>
</dbReference>
<protein>
    <submittedName>
        <fullName evidence="5">Pirin</fullName>
    </submittedName>
</protein>
<evidence type="ECO:0000256" key="1">
    <source>
        <dbReference type="ARBA" id="ARBA00008416"/>
    </source>
</evidence>
<evidence type="ECO:0000313" key="8">
    <source>
        <dbReference type="Proteomes" id="UP000195607"/>
    </source>
</evidence>
<feature type="domain" description="Pirin N-terminal" evidence="3">
    <location>
        <begin position="23"/>
        <end position="134"/>
    </location>
</feature>
<dbReference type="KEGG" id="cdiv:CPM_1673"/>
<organism evidence="5 8">
    <name type="scientific">Cuniculiplasma divulgatum</name>
    <dbReference type="NCBI Taxonomy" id="1673428"/>
    <lineage>
        <taxon>Archaea</taxon>
        <taxon>Methanobacteriati</taxon>
        <taxon>Thermoplasmatota</taxon>
        <taxon>Thermoplasmata</taxon>
        <taxon>Thermoplasmatales</taxon>
        <taxon>Cuniculiplasmataceae</taxon>
        <taxon>Cuniculiplasma</taxon>
    </lineage>
</organism>
<feature type="domain" description="Pirin C-terminal" evidence="4">
    <location>
        <begin position="190"/>
        <end position="292"/>
    </location>
</feature>
<keyword evidence="7" id="KW-1185">Reference proteome</keyword>
<dbReference type="EMBL" id="LT719092">
    <property type="protein sequence ID" value="SJK85459.1"/>
    <property type="molecule type" value="Genomic_DNA"/>
</dbReference>
<reference evidence="5 8" key="1">
    <citation type="submission" date="2016-04" db="EMBL/GenBank/DDBJ databases">
        <authorList>
            <person name="Evans L.H."/>
            <person name="Alamgir A."/>
            <person name="Owens N."/>
            <person name="Weber N.D."/>
            <person name="Virtaneva K."/>
            <person name="Barbian K."/>
            <person name="Babar A."/>
            <person name="Rosenke K."/>
        </authorList>
    </citation>
    <scope>NUCLEOTIDE SEQUENCE [LARGE SCALE GENOMIC DNA]</scope>
    <source>
        <strain evidence="5">S5</strain>
        <strain evidence="8">S5(T) (JCM 30642 \VKM B-2941)</strain>
    </source>
</reference>
<evidence type="ECO:0000259" key="4">
    <source>
        <dbReference type="Pfam" id="PF05726"/>
    </source>
</evidence>
<evidence type="ECO:0000256" key="2">
    <source>
        <dbReference type="RuleBase" id="RU003457"/>
    </source>
</evidence>
<dbReference type="EMBL" id="LT671858">
    <property type="protein sequence ID" value="SIM81292.1"/>
    <property type="molecule type" value="Genomic_DNA"/>
</dbReference>
<reference evidence="6" key="2">
    <citation type="submission" date="2016-06" db="EMBL/GenBank/DDBJ databases">
        <authorList>
            <person name="Olsen C.W."/>
            <person name="Carey S."/>
            <person name="Hinshaw L."/>
            <person name="Karasin A.I."/>
        </authorList>
    </citation>
    <scope>NUCLEOTIDE SEQUENCE [LARGE SCALE GENOMIC DNA]</scope>
    <source>
        <strain evidence="6">PM4</strain>
    </source>
</reference>
<dbReference type="Pfam" id="PF05726">
    <property type="entry name" value="Pirin_C"/>
    <property type="match status" value="1"/>
</dbReference>
<dbReference type="AlphaFoldDB" id="A0A1N5W7P6"/>
<dbReference type="InterPro" id="IPR008778">
    <property type="entry name" value="Pirin_C_dom"/>
</dbReference>
<dbReference type="Proteomes" id="UP000195607">
    <property type="component" value="Chromosome I"/>
</dbReference>
<dbReference type="Pfam" id="PF02678">
    <property type="entry name" value="Pirin"/>
    <property type="match status" value="1"/>
</dbReference>
<dbReference type="GeneID" id="41588944"/>
<dbReference type="SUPFAM" id="SSF51182">
    <property type="entry name" value="RmlC-like cupins"/>
    <property type="match status" value="1"/>
</dbReference>
<proteinExistence type="inferred from homology"/>